<keyword evidence="8" id="KW-0408">Iron</keyword>
<keyword evidence="11" id="KW-1185">Reference proteome</keyword>
<dbReference type="GO" id="GO:0000302">
    <property type="term" value="P:response to reactive oxygen species"/>
    <property type="evidence" value="ECO:0007669"/>
    <property type="project" value="TreeGrafter"/>
</dbReference>
<dbReference type="InterPro" id="IPR044831">
    <property type="entry name" value="Ccp1-like"/>
</dbReference>
<dbReference type="InterPro" id="IPR019794">
    <property type="entry name" value="Peroxidases_AS"/>
</dbReference>
<dbReference type="OMA" id="WIEKYAN"/>
<keyword evidence="4" id="KW-0575">Peroxidase</keyword>
<dbReference type="SUPFAM" id="SSF48113">
    <property type="entry name" value="Heme-dependent peroxidases"/>
    <property type="match status" value="1"/>
</dbReference>
<dbReference type="EMBL" id="CM010717">
    <property type="protein sequence ID" value="RZC53816.1"/>
    <property type="molecule type" value="Genomic_DNA"/>
</dbReference>
<evidence type="ECO:0000256" key="1">
    <source>
        <dbReference type="ARBA" id="ARBA00001970"/>
    </source>
</evidence>
<evidence type="ECO:0000256" key="2">
    <source>
        <dbReference type="ARBA" id="ARBA00006873"/>
    </source>
</evidence>
<organism evidence="10 11">
    <name type="scientific">Papaver somniferum</name>
    <name type="common">Opium poppy</name>
    <dbReference type="NCBI Taxonomy" id="3469"/>
    <lineage>
        <taxon>Eukaryota</taxon>
        <taxon>Viridiplantae</taxon>
        <taxon>Streptophyta</taxon>
        <taxon>Embryophyta</taxon>
        <taxon>Tracheophyta</taxon>
        <taxon>Spermatophyta</taxon>
        <taxon>Magnoliopsida</taxon>
        <taxon>Ranunculales</taxon>
        <taxon>Papaveraceae</taxon>
        <taxon>Papaveroideae</taxon>
        <taxon>Papaver</taxon>
    </lineage>
</organism>
<evidence type="ECO:0000256" key="4">
    <source>
        <dbReference type="ARBA" id="ARBA00022559"/>
    </source>
</evidence>
<keyword evidence="5" id="KW-0349">Heme</keyword>
<dbReference type="Gene3D" id="1.10.420.10">
    <property type="entry name" value="Peroxidase, domain 2"/>
    <property type="match status" value="1"/>
</dbReference>
<dbReference type="PROSITE" id="PS50873">
    <property type="entry name" value="PEROXIDASE_4"/>
    <property type="match status" value="1"/>
</dbReference>
<dbReference type="Pfam" id="PF00141">
    <property type="entry name" value="peroxidase"/>
    <property type="match status" value="2"/>
</dbReference>
<evidence type="ECO:0000256" key="3">
    <source>
        <dbReference type="ARBA" id="ARBA00012940"/>
    </source>
</evidence>
<evidence type="ECO:0000256" key="6">
    <source>
        <dbReference type="ARBA" id="ARBA00022723"/>
    </source>
</evidence>
<accession>A0A4Y7J053</accession>
<evidence type="ECO:0000313" key="10">
    <source>
        <dbReference type="EMBL" id="RZC53816.1"/>
    </source>
</evidence>
<reference evidence="10 11" key="1">
    <citation type="journal article" date="2018" name="Science">
        <title>The opium poppy genome and morphinan production.</title>
        <authorList>
            <person name="Guo L."/>
            <person name="Winzer T."/>
            <person name="Yang X."/>
            <person name="Li Y."/>
            <person name="Ning Z."/>
            <person name="He Z."/>
            <person name="Teodor R."/>
            <person name="Lu Y."/>
            <person name="Bowser T.A."/>
            <person name="Graham I.A."/>
            <person name="Ye K."/>
        </authorList>
    </citation>
    <scope>NUCLEOTIDE SEQUENCE [LARGE SCALE GENOMIC DNA]</scope>
    <source>
        <strain evidence="11">cv. HN1</strain>
        <tissue evidence="10">Leaves</tissue>
    </source>
</reference>
<feature type="domain" description="Plant heme peroxidase family profile" evidence="9">
    <location>
        <begin position="124"/>
        <end position="355"/>
    </location>
</feature>
<comment type="similarity">
    <text evidence="2">Belongs to the peroxidase family. Ascorbate peroxidase subfamily.</text>
</comment>
<name>A0A4Y7J053_PAPSO</name>
<gene>
    <name evidence="10" type="ORF">C5167_012662</name>
</gene>
<proteinExistence type="inferred from homology"/>
<sequence>MTTRFDSSFLFSINHLSSSLQFKTPAIKGKIIQFKSGGKVIEASSSPSLSTSSSSARNINNEIPSVNGFGDSVLYRRRAVIIAATVLLPLIGFNGFGVQAAELVTDKTLVIREGVRKALTKGKAAGVLRLVFHDAGTFDMNEKSGGMNGSIVYELDRPENAGLKKSVKILEKVKSELDGTEPVSWADLIAVAGAEAVSLCGGPLIPVQLGRKDLTVPDPEGKLPEETLNASALKRSFLSKGFSHTTIYSSSNMFVNELLNGSTQELVALSGAHTIGGKGFGSPTVFDNSYYKILLEKPWASSANMIGLPSDHVLVEDEECLRWINTYADDQRKFFEDFKNAYIKLVNSGAMWKDA</sequence>
<dbReference type="GO" id="GO:0034599">
    <property type="term" value="P:cellular response to oxidative stress"/>
    <property type="evidence" value="ECO:0007669"/>
    <property type="project" value="InterPro"/>
</dbReference>
<dbReference type="GO" id="GO:0016688">
    <property type="term" value="F:L-ascorbate peroxidase activity"/>
    <property type="evidence" value="ECO:0007669"/>
    <property type="project" value="UniProtKB-EC"/>
</dbReference>
<dbReference type="FunFam" id="1.10.420.10:FF:000011">
    <property type="entry name" value="Adenylate/guanylate cyclase"/>
    <property type="match status" value="1"/>
</dbReference>
<dbReference type="Proteomes" id="UP000316621">
    <property type="component" value="Chromosome 3"/>
</dbReference>
<dbReference type="InterPro" id="IPR019793">
    <property type="entry name" value="Peroxidases_heam-ligand_BS"/>
</dbReference>
<dbReference type="PANTHER" id="PTHR31356:SF8">
    <property type="entry name" value="L-ASCORBATE PEROXIDASE 6-RELATED"/>
    <property type="match status" value="1"/>
</dbReference>
<evidence type="ECO:0000256" key="8">
    <source>
        <dbReference type="ARBA" id="ARBA00023004"/>
    </source>
</evidence>
<dbReference type="PROSITE" id="PS00435">
    <property type="entry name" value="PEROXIDASE_1"/>
    <property type="match status" value="1"/>
</dbReference>
<dbReference type="Gramene" id="RZC53816">
    <property type="protein sequence ID" value="RZC53816"/>
    <property type="gene ID" value="C5167_012662"/>
</dbReference>
<dbReference type="PRINTS" id="PR00458">
    <property type="entry name" value="PEROXIDASE"/>
</dbReference>
<dbReference type="Gene3D" id="1.10.520.10">
    <property type="match status" value="1"/>
</dbReference>
<evidence type="ECO:0000259" key="9">
    <source>
        <dbReference type="PROSITE" id="PS50873"/>
    </source>
</evidence>
<dbReference type="InterPro" id="IPR002016">
    <property type="entry name" value="Haem_peroxidase"/>
</dbReference>
<evidence type="ECO:0000256" key="7">
    <source>
        <dbReference type="ARBA" id="ARBA00023002"/>
    </source>
</evidence>
<protein>
    <recommendedName>
        <fullName evidence="3">L-ascorbate peroxidase</fullName>
        <ecNumber evidence="3">1.11.1.11</ecNumber>
    </recommendedName>
</protein>
<dbReference type="PANTHER" id="PTHR31356">
    <property type="entry name" value="THYLAKOID LUMENAL 29 KDA PROTEIN, CHLOROPLASTIC-RELATED"/>
    <property type="match status" value="1"/>
</dbReference>
<dbReference type="AlphaFoldDB" id="A0A4Y7J053"/>
<dbReference type="InterPro" id="IPR002207">
    <property type="entry name" value="Peroxidase_I"/>
</dbReference>
<evidence type="ECO:0000256" key="5">
    <source>
        <dbReference type="ARBA" id="ARBA00022617"/>
    </source>
</evidence>
<dbReference type="GO" id="GO:0020037">
    <property type="term" value="F:heme binding"/>
    <property type="evidence" value="ECO:0007669"/>
    <property type="project" value="InterPro"/>
</dbReference>
<keyword evidence="7" id="KW-0560">Oxidoreductase</keyword>
<evidence type="ECO:0000313" key="11">
    <source>
        <dbReference type="Proteomes" id="UP000316621"/>
    </source>
</evidence>
<keyword evidence="6" id="KW-0479">Metal-binding</keyword>
<dbReference type="CDD" id="cd00314">
    <property type="entry name" value="plant_peroxidase_like"/>
    <property type="match status" value="1"/>
</dbReference>
<comment type="cofactor">
    <cofactor evidence="1">
        <name>heme b</name>
        <dbReference type="ChEBI" id="CHEBI:60344"/>
    </cofactor>
</comment>
<dbReference type="GO" id="GO:0046872">
    <property type="term" value="F:metal ion binding"/>
    <property type="evidence" value="ECO:0007669"/>
    <property type="project" value="UniProtKB-KW"/>
</dbReference>
<dbReference type="PRINTS" id="PR00459">
    <property type="entry name" value="ASPEROXIDASE"/>
</dbReference>
<dbReference type="FunFam" id="1.10.520.10:FF:000011">
    <property type="entry name" value="L-ascorbate peroxidase"/>
    <property type="match status" value="1"/>
</dbReference>
<dbReference type="PROSITE" id="PS00436">
    <property type="entry name" value="PEROXIDASE_2"/>
    <property type="match status" value="1"/>
</dbReference>
<dbReference type="InterPro" id="IPR010255">
    <property type="entry name" value="Haem_peroxidase_sf"/>
</dbReference>
<dbReference type="GO" id="GO:0042744">
    <property type="term" value="P:hydrogen peroxide catabolic process"/>
    <property type="evidence" value="ECO:0007669"/>
    <property type="project" value="TreeGrafter"/>
</dbReference>
<dbReference type="EC" id="1.11.1.11" evidence="3"/>